<dbReference type="SUPFAM" id="SSF48452">
    <property type="entry name" value="TPR-like"/>
    <property type="match status" value="1"/>
</dbReference>
<organism evidence="5">
    <name type="scientific">marine metagenome</name>
    <dbReference type="NCBI Taxonomy" id="408172"/>
    <lineage>
        <taxon>unclassified sequences</taxon>
        <taxon>metagenomes</taxon>
        <taxon>ecological metagenomes</taxon>
    </lineage>
</organism>
<dbReference type="InterPro" id="IPR039565">
    <property type="entry name" value="BamD-like"/>
</dbReference>
<keyword evidence="1" id="KW-0732">Signal</keyword>
<feature type="domain" description="Outer membrane lipoprotein BamD-like" evidence="4">
    <location>
        <begin position="31"/>
        <end position="210"/>
    </location>
</feature>
<evidence type="ECO:0000313" key="5">
    <source>
        <dbReference type="EMBL" id="SUZ96804.1"/>
    </source>
</evidence>
<keyword evidence="2" id="KW-0472">Membrane</keyword>
<evidence type="ECO:0000256" key="2">
    <source>
        <dbReference type="ARBA" id="ARBA00023136"/>
    </source>
</evidence>
<keyword evidence="3" id="KW-0998">Cell outer membrane</keyword>
<evidence type="ECO:0000256" key="3">
    <source>
        <dbReference type="ARBA" id="ARBA00023237"/>
    </source>
</evidence>
<accession>A0A381S048</accession>
<dbReference type="EMBL" id="UINC01002450">
    <property type="protein sequence ID" value="SUZ96804.1"/>
    <property type="molecule type" value="Genomic_DNA"/>
</dbReference>
<dbReference type="InterPro" id="IPR017689">
    <property type="entry name" value="BamD"/>
</dbReference>
<dbReference type="Gene3D" id="1.25.40.10">
    <property type="entry name" value="Tetratricopeptide repeat domain"/>
    <property type="match status" value="1"/>
</dbReference>
<dbReference type="AlphaFoldDB" id="A0A381S048"/>
<protein>
    <recommendedName>
        <fullName evidence="4">Outer membrane lipoprotein BamD-like domain-containing protein</fullName>
    </recommendedName>
</protein>
<gene>
    <name evidence="5" type="ORF">METZ01_LOCUS49658</name>
</gene>
<dbReference type="PROSITE" id="PS51257">
    <property type="entry name" value="PROKAR_LIPOPROTEIN"/>
    <property type="match status" value="1"/>
</dbReference>
<evidence type="ECO:0000256" key="1">
    <source>
        <dbReference type="ARBA" id="ARBA00022729"/>
    </source>
</evidence>
<dbReference type="InterPro" id="IPR011990">
    <property type="entry name" value="TPR-like_helical_dom_sf"/>
</dbReference>
<name>A0A381S048_9ZZZZ</name>
<dbReference type="Pfam" id="PF13525">
    <property type="entry name" value="YfiO"/>
    <property type="match status" value="1"/>
</dbReference>
<proteinExistence type="predicted"/>
<sequence length="254" mass="29885">MKKIHYCIFIIFNLFLTSCAGSKYNDEIALQEQFNIGLKNLDNEKYLQAQLDFKQIVIRGTGSDLGDDAQYFLGEAYFRNEEYLEAIAEYEKLTRRMGFSPFVEDARFKICEAYRIESPKYYHDQEYTEKALERYQEFLDDFQQSKFKGEVLTSIELLREKLGLKLYETGILYMKMEEFESAKIAFERVVDNYYDTDVVHLARQGMIKALANNRQINEAQDLLAENEMNLTEQGLFDDAKEVIQDIQKKIEKGQ</sequence>
<evidence type="ECO:0000259" key="4">
    <source>
        <dbReference type="Pfam" id="PF13525"/>
    </source>
</evidence>
<dbReference type="NCBIfam" id="TIGR03302">
    <property type="entry name" value="OM_YfiO"/>
    <property type="match status" value="1"/>
</dbReference>
<reference evidence="5" key="1">
    <citation type="submission" date="2018-05" db="EMBL/GenBank/DDBJ databases">
        <authorList>
            <person name="Lanie J.A."/>
            <person name="Ng W.-L."/>
            <person name="Kazmierczak K.M."/>
            <person name="Andrzejewski T.M."/>
            <person name="Davidsen T.M."/>
            <person name="Wayne K.J."/>
            <person name="Tettelin H."/>
            <person name="Glass J.I."/>
            <person name="Rusch D."/>
            <person name="Podicherti R."/>
            <person name="Tsui H.-C.T."/>
            <person name="Winkler M.E."/>
        </authorList>
    </citation>
    <scope>NUCLEOTIDE SEQUENCE</scope>
</reference>